<evidence type="ECO:0000313" key="4">
    <source>
        <dbReference type="Proteomes" id="UP000261811"/>
    </source>
</evidence>
<feature type="domain" description="DUF397" evidence="2">
    <location>
        <begin position="7"/>
        <end position="60"/>
    </location>
</feature>
<dbReference type="Pfam" id="PF04149">
    <property type="entry name" value="DUF397"/>
    <property type="match status" value="1"/>
</dbReference>
<sequence length="64" mass="6917">MTEAGVRWRKSSCSGASGSSECVEVAPLDPLIGIRDSKAPDEPHLGVSREAFKGLLLAVRRRHE</sequence>
<reference evidence="3 4" key="1">
    <citation type="submission" date="2018-08" db="EMBL/GenBank/DDBJ databases">
        <title>Actinomadura jelena sp. nov., a novel Actinomycete isolated from soil in Chad.</title>
        <authorList>
            <person name="Shi L."/>
        </authorList>
    </citation>
    <scope>NUCLEOTIDE SEQUENCE [LARGE SCALE GENOMIC DNA]</scope>
    <source>
        <strain evidence="3 4">NEAU-G17</strain>
    </source>
</reference>
<accession>A0A372JS05</accession>
<name>A0A372JS05_9ACTN</name>
<dbReference type="InterPro" id="IPR007278">
    <property type="entry name" value="DUF397"/>
</dbReference>
<keyword evidence="4" id="KW-1185">Reference proteome</keyword>
<dbReference type="EMBL" id="QURH01000097">
    <property type="protein sequence ID" value="RFU42801.1"/>
    <property type="molecule type" value="Genomic_DNA"/>
</dbReference>
<organism evidence="3 4">
    <name type="scientific">Actinomadura logoneensis</name>
    <dbReference type="NCBI Taxonomy" id="2293572"/>
    <lineage>
        <taxon>Bacteria</taxon>
        <taxon>Bacillati</taxon>
        <taxon>Actinomycetota</taxon>
        <taxon>Actinomycetes</taxon>
        <taxon>Streptosporangiales</taxon>
        <taxon>Thermomonosporaceae</taxon>
        <taxon>Actinomadura</taxon>
    </lineage>
</organism>
<comment type="caution">
    <text evidence="3">The sequence shown here is derived from an EMBL/GenBank/DDBJ whole genome shotgun (WGS) entry which is preliminary data.</text>
</comment>
<protein>
    <submittedName>
        <fullName evidence="3">DUF397 domain-containing protein</fullName>
    </submittedName>
</protein>
<dbReference type="AlphaFoldDB" id="A0A372JS05"/>
<feature type="compositionally biased region" description="Low complexity" evidence="1">
    <location>
        <begin position="11"/>
        <end position="21"/>
    </location>
</feature>
<evidence type="ECO:0000313" key="3">
    <source>
        <dbReference type="EMBL" id="RFU42801.1"/>
    </source>
</evidence>
<gene>
    <name evidence="3" type="ORF">DZF91_04615</name>
</gene>
<proteinExistence type="predicted"/>
<feature type="region of interest" description="Disordered" evidence="1">
    <location>
        <begin position="1"/>
        <end position="21"/>
    </location>
</feature>
<dbReference type="OrthoDB" id="3431580at2"/>
<dbReference type="RefSeq" id="WP_117356248.1">
    <property type="nucleotide sequence ID" value="NZ_QURH01000097.1"/>
</dbReference>
<evidence type="ECO:0000259" key="2">
    <source>
        <dbReference type="Pfam" id="PF04149"/>
    </source>
</evidence>
<evidence type="ECO:0000256" key="1">
    <source>
        <dbReference type="SAM" id="MobiDB-lite"/>
    </source>
</evidence>
<dbReference type="Proteomes" id="UP000261811">
    <property type="component" value="Unassembled WGS sequence"/>
</dbReference>